<dbReference type="PANTHER" id="PTHR46310:SF7">
    <property type="entry name" value="AMIDASE 1"/>
    <property type="match status" value="1"/>
</dbReference>
<evidence type="ECO:0000313" key="2">
    <source>
        <dbReference type="EMBL" id="KIN12096.1"/>
    </source>
</evidence>
<dbReference type="PROSITE" id="PS00571">
    <property type="entry name" value="AMIDASES"/>
    <property type="match status" value="1"/>
</dbReference>
<feature type="domain" description="Amidase" evidence="1">
    <location>
        <begin position="18"/>
        <end position="199"/>
    </location>
</feature>
<dbReference type="InterPro" id="IPR020556">
    <property type="entry name" value="Amidase_CS"/>
</dbReference>
<dbReference type="PANTHER" id="PTHR46310">
    <property type="entry name" value="AMIDASE 1"/>
    <property type="match status" value="1"/>
</dbReference>
<dbReference type="STRING" id="50718.SU60_03920"/>
<dbReference type="EMBL" id="JXOK01000008">
    <property type="protein sequence ID" value="KIN12096.1"/>
    <property type="molecule type" value="Genomic_DNA"/>
</dbReference>
<dbReference type="AlphaFoldDB" id="A0A0C3HV73"/>
<name>A0A0C3HV73_9VIBR</name>
<dbReference type="Pfam" id="PF01425">
    <property type="entry name" value="Amidase"/>
    <property type="match status" value="1"/>
</dbReference>
<dbReference type="InterPro" id="IPR023631">
    <property type="entry name" value="Amidase_dom"/>
</dbReference>
<dbReference type="Gene3D" id="3.90.1300.10">
    <property type="entry name" value="Amidase signature (AS) domain"/>
    <property type="match status" value="1"/>
</dbReference>
<reference evidence="2 3" key="1">
    <citation type="submission" date="2015-01" db="EMBL/GenBank/DDBJ databases">
        <title>Draft genome of Vibrio mytili type strain CAIM 528.</title>
        <authorList>
            <person name="Gonzalez-Castillo A."/>
            <person name="Gomez-Gil B."/>
            <person name="Enciso-Ibarra J."/>
        </authorList>
    </citation>
    <scope>NUCLEOTIDE SEQUENCE [LARGE SCALE GENOMIC DNA]</scope>
    <source>
        <strain evidence="2 3">CAIM 528</strain>
    </source>
</reference>
<organism evidence="2 3">
    <name type="scientific">Vibrio mytili</name>
    <dbReference type="NCBI Taxonomy" id="50718"/>
    <lineage>
        <taxon>Bacteria</taxon>
        <taxon>Pseudomonadati</taxon>
        <taxon>Pseudomonadota</taxon>
        <taxon>Gammaproteobacteria</taxon>
        <taxon>Vibrionales</taxon>
        <taxon>Vibrionaceae</taxon>
        <taxon>Vibrio</taxon>
    </lineage>
</organism>
<evidence type="ECO:0000313" key="3">
    <source>
        <dbReference type="Proteomes" id="UP000031977"/>
    </source>
</evidence>
<accession>A0A0C3HV73</accession>
<dbReference type="RefSeq" id="WP_041154410.1">
    <property type="nucleotide sequence ID" value="NZ_CBCRVP010000008.1"/>
</dbReference>
<dbReference type="SUPFAM" id="SSF75304">
    <property type="entry name" value="Amidase signature (AS) enzymes"/>
    <property type="match status" value="1"/>
</dbReference>
<sequence length="393" mass="42449">MEIDTRIYCTQGPKTLAALQQGALNGLRFVFKDLFDVQGFRTGAGNPKWLETHDKAESTSPLILSLLNNGAECHGRVQTDELAYSLNGINVHYGTPVNPLAPDCLPGGSSSGSAVAVAKGDVDFSIGTDTGGSVRVPASYCGLFGLRPTLGQLPLEHSFTLAESFDTAGVFSKNLTILNKVFSCLSPNKRRHTVATTLMLDESLTKTLGSERQAELERWAKRAGIQLEYRNALQEAGYELGDLSALFRTVQGYEIIARHGSWLDDYGHTLAPAIQERVEWARTISKQDYLNAKEQQTKFTQWLAGQLTSSDVLWVLPTTPGKPPKLTTADADLAQYRSDLMGLTSLAGLSGFPQLHIPMTNIANGPCGVSLLGSANREYDLIATASSLILGEA</sequence>
<dbReference type="NCBIfam" id="NF006169">
    <property type="entry name" value="PRK08310.1"/>
    <property type="match status" value="1"/>
</dbReference>
<protein>
    <submittedName>
        <fullName evidence="2">Amidase</fullName>
    </submittedName>
</protein>
<gene>
    <name evidence="2" type="ORF">SU60_03920</name>
</gene>
<proteinExistence type="predicted"/>
<dbReference type="Proteomes" id="UP000031977">
    <property type="component" value="Unassembled WGS sequence"/>
</dbReference>
<dbReference type="OrthoDB" id="8872210at2"/>
<comment type="caution">
    <text evidence="2">The sequence shown here is derived from an EMBL/GenBank/DDBJ whole genome shotgun (WGS) entry which is preliminary data.</text>
</comment>
<dbReference type="InterPro" id="IPR036928">
    <property type="entry name" value="AS_sf"/>
</dbReference>
<keyword evidence="3" id="KW-1185">Reference proteome</keyword>
<evidence type="ECO:0000259" key="1">
    <source>
        <dbReference type="Pfam" id="PF01425"/>
    </source>
</evidence>